<organism evidence="3 4">
    <name type="scientific">Arcicella gelida</name>
    <dbReference type="NCBI Taxonomy" id="2984195"/>
    <lineage>
        <taxon>Bacteria</taxon>
        <taxon>Pseudomonadati</taxon>
        <taxon>Bacteroidota</taxon>
        <taxon>Cytophagia</taxon>
        <taxon>Cytophagales</taxon>
        <taxon>Flectobacillaceae</taxon>
        <taxon>Arcicella</taxon>
    </lineage>
</organism>
<comment type="caution">
    <text evidence="3">The sequence shown here is derived from an EMBL/GenBank/DDBJ whole genome shotgun (WGS) entry which is preliminary data.</text>
</comment>
<feature type="coiled-coil region" evidence="1">
    <location>
        <begin position="354"/>
        <end position="381"/>
    </location>
</feature>
<dbReference type="RefSeq" id="WP_323327417.1">
    <property type="nucleotide sequence ID" value="NZ_JAYGIL010000006.1"/>
</dbReference>
<evidence type="ECO:0000256" key="1">
    <source>
        <dbReference type="SAM" id="Coils"/>
    </source>
</evidence>
<accession>A0ABU5S2C8</accession>
<keyword evidence="1" id="KW-0175">Coiled coil</keyword>
<reference evidence="3 4" key="1">
    <citation type="submission" date="2023-12" db="EMBL/GenBank/DDBJ databases">
        <title>Novel species of the genus Arcicella isolated from rivers.</title>
        <authorList>
            <person name="Lu H."/>
        </authorList>
    </citation>
    <scope>NUCLEOTIDE SEQUENCE [LARGE SCALE GENOMIC DNA]</scope>
    <source>
        <strain evidence="3 4">DC2W</strain>
    </source>
</reference>
<name>A0ABU5S2C8_9BACT</name>
<feature type="region of interest" description="Disordered" evidence="2">
    <location>
        <begin position="1"/>
        <end position="30"/>
    </location>
</feature>
<evidence type="ECO:0000256" key="2">
    <source>
        <dbReference type="SAM" id="MobiDB-lite"/>
    </source>
</evidence>
<keyword evidence="4" id="KW-1185">Reference proteome</keyword>
<sequence>MLSQNPNIVQLPISSQNGKPGNNKSFKTGNSFSLSPMHERYRIFKETYNDSREDLKAKIRLTRDNVANRILYAFYNKFYTLELKRWGDKNPEMLPNLYLNNLDLIERVGVEAKSTAWRAMNFLCKVDLGEGRGVLMRKIFHGFYQDYTILINPWILTGQIIENWGTETEKKWQKPQNFENQNQSPLLPLVANCNLPFIKGTMLKHNTTISPCGKADNFTVIQEQETGTNEESQPANINPFLKRYLQGQQAQNNTQTAGDVENDISFRSEQIKGKYFGKPSSTEKITSAVDTSKNVDNAVEKPETDEIRAKSVELTVELYRYAMPILYPRHRESCKTQQKLILNTIWIHWFQPYVKNKNCTLEFLEKMFEDLKELVVMTREELDNKPDSYVHANPAVFFDKSFAHGLSRAYGRFRKNKLNKDRKILRAAEKSVRTGKVPRNIKKIHSMIDLISYWKAHIERCTVNKQMILKAFNLFLTNPKNLSMNGLKI</sequence>
<protein>
    <submittedName>
        <fullName evidence="3">Uncharacterized protein</fullName>
    </submittedName>
</protein>
<gene>
    <name evidence="3" type="ORF">VB776_07015</name>
</gene>
<dbReference type="Proteomes" id="UP001303899">
    <property type="component" value="Unassembled WGS sequence"/>
</dbReference>
<dbReference type="EMBL" id="JAYGIL010000006">
    <property type="protein sequence ID" value="MEA5402658.1"/>
    <property type="molecule type" value="Genomic_DNA"/>
</dbReference>
<evidence type="ECO:0000313" key="3">
    <source>
        <dbReference type="EMBL" id="MEA5402658.1"/>
    </source>
</evidence>
<proteinExistence type="predicted"/>
<evidence type="ECO:0000313" key="4">
    <source>
        <dbReference type="Proteomes" id="UP001303899"/>
    </source>
</evidence>